<evidence type="ECO:0000256" key="2">
    <source>
        <dbReference type="ARBA" id="ARBA00009054"/>
    </source>
</evidence>
<proteinExistence type="inferred from homology"/>
<dbReference type="HAMAP" id="MF_01151">
    <property type="entry name" value="GrpE"/>
    <property type="match status" value="1"/>
</dbReference>
<evidence type="ECO:0000256" key="10">
    <source>
        <dbReference type="HAMAP-Rule" id="MF_01151"/>
    </source>
</evidence>
<keyword evidence="13" id="KW-0175">Coiled coil</keyword>
<dbReference type="CDD" id="cd00446">
    <property type="entry name" value="GrpE"/>
    <property type="match status" value="1"/>
</dbReference>
<dbReference type="Pfam" id="PF01025">
    <property type="entry name" value="GrpE"/>
    <property type="match status" value="1"/>
</dbReference>
<dbReference type="InterPro" id="IPR009012">
    <property type="entry name" value="GrpE_head"/>
</dbReference>
<evidence type="ECO:0000256" key="9">
    <source>
        <dbReference type="ARBA" id="ARBA00076414"/>
    </source>
</evidence>
<protein>
    <recommendedName>
        <fullName evidence="8 10">Protein GrpE</fullName>
    </recommendedName>
    <alternativeName>
        <fullName evidence="9 10">HSP-70 cofactor</fullName>
    </alternativeName>
</protein>
<gene>
    <name evidence="10 14" type="primary">grpE</name>
    <name evidence="14" type="ORF">ENG47_00785</name>
</gene>
<dbReference type="GO" id="GO:0051082">
    <property type="term" value="F:unfolded protein binding"/>
    <property type="evidence" value="ECO:0007669"/>
    <property type="project" value="TreeGrafter"/>
</dbReference>
<dbReference type="PANTHER" id="PTHR21237">
    <property type="entry name" value="GRPE PROTEIN"/>
    <property type="match status" value="1"/>
</dbReference>
<evidence type="ECO:0000256" key="7">
    <source>
        <dbReference type="ARBA" id="ARBA00053401"/>
    </source>
</evidence>
<dbReference type="GO" id="GO:0042803">
    <property type="term" value="F:protein homodimerization activity"/>
    <property type="evidence" value="ECO:0007669"/>
    <property type="project" value="InterPro"/>
</dbReference>
<dbReference type="Gene3D" id="2.30.22.10">
    <property type="entry name" value="Head domain of nucleotide exchange factor GrpE"/>
    <property type="match status" value="1"/>
</dbReference>
<keyword evidence="6 10" id="KW-0143">Chaperone</keyword>
<dbReference type="GO" id="GO:0006457">
    <property type="term" value="P:protein folding"/>
    <property type="evidence" value="ECO:0007669"/>
    <property type="project" value="InterPro"/>
</dbReference>
<name>A0A7V0MYD5_UNCAE</name>
<organism evidence="14">
    <name type="scientific">Aerophobetes bacterium</name>
    <dbReference type="NCBI Taxonomy" id="2030807"/>
    <lineage>
        <taxon>Bacteria</taxon>
        <taxon>Candidatus Aerophobota</taxon>
    </lineage>
</organism>
<reference evidence="14" key="1">
    <citation type="journal article" date="2020" name="mSystems">
        <title>Genome- and Community-Level Interaction Insights into Carbon Utilization and Element Cycling Functions of Hydrothermarchaeota in Hydrothermal Sediment.</title>
        <authorList>
            <person name="Zhou Z."/>
            <person name="Liu Y."/>
            <person name="Xu W."/>
            <person name="Pan J."/>
            <person name="Luo Z.H."/>
            <person name="Li M."/>
        </authorList>
    </citation>
    <scope>NUCLEOTIDE SEQUENCE [LARGE SCALE GENOMIC DNA]</scope>
    <source>
        <strain evidence="14">HyVt-219</strain>
    </source>
</reference>
<feature type="coiled-coil region" evidence="13">
    <location>
        <begin position="15"/>
        <end position="84"/>
    </location>
</feature>
<dbReference type="PRINTS" id="PR00773">
    <property type="entry name" value="GRPEPROTEIN"/>
</dbReference>
<dbReference type="PROSITE" id="PS01071">
    <property type="entry name" value="GRPE"/>
    <property type="match status" value="1"/>
</dbReference>
<dbReference type="SUPFAM" id="SSF51064">
    <property type="entry name" value="Head domain of nucleotide exchange factor GrpE"/>
    <property type="match status" value="1"/>
</dbReference>
<evidence type="ECO:0000256" key="3">
    <source>
        <dbReference type="ARBA" id="ARBA00011738"/>
    </source>
</evidence>
<comment type="function">
    <text evidence="7 10 11">Participates actively in the response to hyperosmotic and heat shock by preventing the aggregation of stress-denatured proteins, in association with DnaK and GrpE. It is the nucleotide exchange factor for DnaK and may function as a thermosensor. Unfolded proteins bind initially to DnaJ; upon interaction with the DnaJ-bound protein, DnaK hydrolyzes its bound ATP, resulting in the formation of a stable complex. GrpE releases ADP from DnaK; ATP binding to DnaK triggers the release of the substrate protein, thus completing the reaction cycle. Several rounds of ATP-dependent interactions between DnaJ, DnaK and GrpE are required for fully efficient folding.</text>
</comment>
<comment type="similarity">
    <text evidence="2 10 12">Belongs to the GrpE family.</text>
</comment>
<evidence type="ECO:0000313" key="14">
    <source>
        <dbReference type="EMBL" id="HDN84275.1"/>
    </source>
</evidence>
<comment type="caution">
    <text evidence="14">The sequence shown here is derived from an EMBL/GenBank/DDBJ whole genome shotgun (WGS) entry which is preliminary data.</text>
</comment>
<dbReference type="SUPFAM" id="SSF58014">
    <property type="entry name" value="Coiled-coil domain of nucleotide exchange factor GrpE"/>
    <property type="match status" value="1"/>
</dbReference>
<evidence type="ECO:0000256" key="6">
    <source>
        <dbReference type="ARBA" id="ARBA00023186"/>
    </source>
</evidence>
<dbReference type="AlphaFoldDB" id="A0A7V0MYD5"/>
<evidence type="ECO:0000256" key="8">
    <source>
        <dbReference type="ARBA" id="ARBA00072274"/>
    </source>
</evidence>
<comment type="subcellular location">
    <subcellularLocation>
        <location evidence="1 10">Cytoplasm</location>
    </subcellularLocation>
</comment>
<keyword evidence="5 10" id="KW-0346">Stress response</keyword>
<sequence length="212" mass="24878">MSEINPRRVSYKSKYLEAQKELTAKSEEVEKLKKEVSSLKEKIKQLEKQIESSDKEAEEYLDHLKRLKAEFENYKKRMVRERQQLINWAVEDIIKEFLPVLDDLERAIESTEVSSDFSSLAQGIKMVHQQFKGILQKKGLQEIPAKGQEFNPHLHEAIMRIESNDHPDNVVVEEMRKGYKFKDKVLRPAMVKVNRRKDALSADNHQENQMGK</sequence>
<dbReference type="InterPro" id="IPR013805">
    <property type="entry name" value="GrpE_CC"/>
</dbReference>
<evidence type="ECO:0000256" key="13">
    <source>
        <dbReference type="SAM" id="Coils"/>
    </source>
</evidence>
<dbReference type="InterPro" id="IPR000740">
    <property type="entry name" value="GrpE"/>
</dbReference>
<dbReference type="NCBIfam" id="NF010738">
    <property type="entry name" value="PRK14140.1"/>
    <property type="match status" value="1"/>
</dbReference>
<evidence type="ECO:0000256" key="4">
    <source>
        <dbReference type="ARBA" id="ARBA00022490"/>
    </source>
</evidence>
<dbReference type="Gene3D" id="3.90.20.20">
    <property type="match status" value="1"/>
</dbReference>
<dbReference type="GO" id="GO:0000774">
    <property type="term" value="F:adenyl-nucleotide exchange factor activity"/>
    <property type="evidence" value="ECO:0007669"/>
    <property type="project" value="InterPro"/>
</dbReference>
<evidence type="ECO:0000256" key="5">
    <source>
        <dbReference type="ARBA" id="ARBA00023016"/>
    </source>
</evidence>
<dbReference type="EMBL" id="DRBC01000048">
    <property type="protein sequence ID" value="HDN84275.1"/>
    <property type="molecule type" value="Genomic_DNA"/>
</dbReference>
<comment type="subunit">
    <text evidence="3 10">Homodimer.</text>
</comment>
<evidence type="ECO:0000256" key="12">
    <source>
        <dbReference type="RuleBase" id="RU004478"/>
    </source>
</evidence>
<keyword evidence="4 10" id="KW-0963">Cytoplasm</keyword>
<dbReference type="Proteomes" id="UP000885660">
    <property type="component" value="Unassembled WGS sequence"/>
</dbReference>
<evidence type="ECO:0000256" key="1">
    <source>
        <dbReference type="ARBA" id="ARBA00004496"/>
    </source>
</evidence>
<dbReference type="GO" id="GO:0005737">
    <property type="term" value="C:cytoplasm"/>
    <property type="evidence" value="ECO:0007669"/>
    <property type="project" value="UniProtKB-SubCell"/>
</dbReference>
<accession>A0A7V0MYD5</accession>
<evidence type="ECO:0000256" key="11">
    <source>
        <dbReference type="RuleBase" id="RU000639"/>
    </source>
</evidence>
<dbReference type="GO" id="GO:0051087">
    <property type="term" value="F:protein-folding chaperone binding"/>
    <property type="evidence" value="ECO:0007669"/>
    <property type="project" value="InterPro"/>
</dbReference>
<dbReference type="FunFam" id="2.30.22.10:FF:000001">
    <property type="entry name" value="Protein GrpE"/>
    <property type="match status" value="1"/>
</dbReference>
<dbReference type="PANTHER" id="PTHR21237:SF23">
    <property type="entry name" value="GRPE PROTEIN HOMOLOG, MITOCHONDRIAL"/>
    <property type="match status" value="1"/>
</dbReference>